<dbReference type="PANTHER" id="PTHR23226:SF416">
    <property type="entry name" value="FI01424P"/>
    <property type="match status" value="1"/>
</dbReference>
<feature type="region of interest" description="Disordered" evidence="8">
    <location>
        <begin position="260"/>
        <end position="279"/>
    </location>
</feature>
<dbReference type="FunFam" id="3.30.160.60:FF:000414">
    <property type="entry name" value="Zinc finger protein 398"/>
    <property type="match status" value="1"/>
</dbReference>
<keyword evidence="5" id="KW-0862">Zinc</keyword>
<dbReference type="Pfam" id="PF00096">
    <property type="entry name" value="zf-C2H2"/>
    <property type="match status" value="2"/>
</dbReference>
<evidence type="ECO:0000256" key="6">
    <source>
        <dbReference type="ARBA" id="ARBA00023242"/>
    </source>
</evidence>
<evidence type="ECO:0000256" key="5">
    <source>
        <dbReference type="ARBA" id="ARBA00022833"/>
    </source>
</evidence>
<feature type="domain" description="C2H2-type" evidence="9">
    <location>
        <begin position="160"/>
        <end position="187"/>
    </location>
</feature>
<dbReference type="GO" id="GO:0000978">
    <property type="term" value="F:RNA polymerase II cis-regulatory region sequence-specific DNA binding"/>
    <property type="evidence" value="ECO:0007669"/>
    <property type="project" value="TreeGrafter"/>
</dbReference>
<dbReference type="PROSITE" id="PS00028">
    <property type="entry name" value="ZINC_FINGER_C2H2_1"/>
    <property type="match status" value="3"/>
</dbReference>
<dbReference type="InterPro" id="IPR036236">
    <property type="entry name" value="Znf_C2H2_sf"/>
</dbReference>
<feature type="region of interest" description="Disordered" evidence="8">
    <location>
        <begin position="1"/>
        <end position="87"/>
    </location>
</feature>
<dbReference type="Proteomes" id="UP000694404">
    <property type="component" value="Unplaced"/>
</dbReference>
<protein>
    <recommendedName>
        <fullName evidence="9">C2H2-type domain-containing protein</fullName>
    </recommendedName>
</protein>
<evidence type="ECO:0000256" key="2">
    <source>
        <dbReference type="ARBA" id="ARBA00022723"/>
    </source>
</evidence>
<dbReference type="InterPro" id="IPR013087">
    <property type="entry name" value="Znf_C2H2_type"/>
</dbReference>
<dbReference type="Gene3D" id="3.30.160.60">
    <property type="entry name" value="Classic Zinc Finger"/>
    <property type="match status" value="2"/>
</dbReference>
<evidence type="ECO:0000256" key="4">
    <source>
        <dbReference type="ARBA" id="ARBA00022771"/>
    </source>
</evidence>
<keyword evidence="4 7" id="KW-0863">Zinc-finger</keyword>
<evidence type="ECO:0000256" key="1">
    <source>
        <dbReference type="ARBA" id="ARBA00004123"/>
    </source>
</evidence>
<accession>A0A8C0GFC6</accession>
<dbReference type="PROSITE" id="PS50157">
    <property type="entry name" value="ZINC_FINGER_C2H2_2"/>
    <property type="match status" value="3"/>
</dbReference>
<evidence type="ECO:0000256" key="8">
    <source>
        <dbReference type="SAM" id="MobiDB-lite"/>
    </source>
</evidence>
<feature type="region of interest" description="Disordered" evidence="8">
    <location>
        <begin position="114"/>
        <end position="153"/>
    </location>
</feature>
<dbReference type="FunFam" id="3.30.160.60:FF:000706">
    <property type="entry name" value="Zinc finger protein"/>
    <property type="match status" value="1"/>
</dbReference>
<reference evidence="10" key="1">
    <citation type="submission" date="2025-08" db="UniProtKB">
        <authorList>
            <consortium name="Ensembl"/>
        </authorList>
    </citation>
    <scope>IDENTIFICATION</scope>
</reference>
<keyword evidence="6" id="KW-0539">Nucleus</keyword>
<comment type="subcellular location">
    <subcellularLocation>
        <location evidence="1">Nucleus</location>
    </subcellularLocation>
</comment>
<dbReference type="Ensembl" id="ENSCABT00000007692.1">
    <property type="protein sequence ID" value="ENSCABP00000007040.1"/>
    <property type="gene ID" value="ENSCABG00000005352.1"/>
</dbReference>
<keyword evidence="3" id="KW-0677">Repeat</keyword>
<feature type="compositionally biased region" description="Basic and acidic residues" evidence="8">
    <location>
        <begin position="22"/>
        <end position="32"/>
    </location>
</feature>
<dbReference type="GeneTree" id="ENSGT01150000286918"/>
<evidence type="ECO:0000256" key="7">
    <source>
        <dbReference type="PROSITE-ProRule" id="PRU00042"/>
    </source>
</evidence>
<sequence length="279" mass="30009">MDSQDAEGEETPASACSGYRAPRLDISIKVEREDEPQFTDAPDVTEGVVPQGYPGAKSDLVKTERSKHMDVLDSAKRQTTCKNSTGDWAAKALKEEGPGEDHTKELEAPCVLAGKPYKSPLTPGSQPGTRRDAPTECTRAPGKQTVRASQPRRPAGELALACGDCGWRFGDVASLGEHEESHAAERTFICTDCGKSFGRHATLVEHQRGHTAKSVFICTDCSKSFTHKAALTVHQRTHVRQRPYRGAPRDGSYGSHAELAAHQQAHAGPAVASEEGAEP</sequence>
<feature type="domain" description="C2H2-type" evidence="9">
    <location>
        <begin position="216"/>
        <end position="243"/>
    </location>
</feature>
<dbReference type="OMA" id="ELEAPCV"/>
<dbReference type="SMART" id="SM00355">
    <property type="entry name" value="ZnF_C2H2"/>
    <property type="match status" value="3"/>
</dbReference>
<keyword evidence="2" id="KW-0479">Metal-binding</keyword>
<dbReference type="AlphaFoldDB" id="A0A8C0GFC6"/>
<dbReference type="SUPFAM" id="SSF57667">
    <property type="entry name" value="beta-beta-alpha zinc fingers"/>
    <property type="match status" value="2"/>
</dbReference>
<feature type="domain" description="C2H2-type" evidence="9">
    <location>
        <begin position="188"/>
        <end position="215"/>
    </location>
</feature>
<dbReference type="GO" id="GO:0000981">
    <property type="term" value="F:DNA-binding transcription factor activity, RNA polymerase II-specific"/>
    <property type="evidence" value="ECO:0007669"/>
    <property type="project" value="TreeGrafter"/>
</dbReference>
<organism evidence="10 11">
    <name type="scientific">Chelonoidis abingdonii</name>
    <name type="common">Abingdon island giant tortoise</name>
    <name type="synonym">Testudo abingdonii</name>
    <dbReference type="NCBI Taxonomy" id="106734"/>
    <lineage>
        <taxon>Eukaryota</taxon>
        <taxon>Metazoa</taxon>
        <taxon>Chordata</taxon>
        <taxon>Craniata</taxon>
        <taxon>Vertebrata</taxon>
        <taxon>Euteleostomi</taxon>
        <taxon>Archelosauria</taxon>
        <taxon>Testudinata</taxon>
        <taxon>Testudines</taxon>
        <taxon>Cryptodira</taxon>
        <taxon>Durocryptodira</taxon>
        <taxon>Testudinoidea</taxon>
        <taxon>Testudinidae</taxon>
        <taxon>Chelonoidis</taxon>
    </lineage>
</organism>
<reference evidence="10" key="2">
    <citation type="submission" date="2025-09" db="UniProtKB">
        <authorList>
            <consortium name="Ensembl"/>
        </authorList>
    </citation>
    <scope>IDENTIFICATION</scope>
</reference>
<feature type="compositionally biased region" description="Polar residues" evidence="8">
    <location>
        <begin position="77"/>
        <end position="86"/>
    </location>
</feature>
<evidence type="ECO:0000259" key="9">
    <source>
        <dbReference type="PROSITE" id="PS50157"/>
    </source>
</evidence>
<keyword evidence="11" id="KW-1185">Reference proteome</keyword>
<feature type="compositionally biased region" description="Basic and acidic residues" evidence="8">
    <location>
        <begin position="59"/>
        <end position="76"/>
    </location>
</feature>
<dbReference type="GO" id="GO:0005634">
    <property type="term" value="C:nucleus"/>
    <property type="evidence" value="ECO:0007669"/>
    <property type="project" value="UniProtKB-SubCell"/>
</dbReference>
<evidence type="ECO:0000313" key="10">
    <source>
        <dbReference type="Ensembl" id="ENSCABP00000007040.1"/>
    </source>
</evidence>
<proteinExistence type="predicted"/>
<dbReference type="GO" id="GO:0008270">
    <property type="term" value="F:zinc ion binding"/>
    <property type="evidence" value="ECO:0007669"/>
    <property type="project" value="UniProtKB-KW"/>
</dbReference>
<name>A0A8C0GFC6_CHEAB</name>
<feature type="compositionally biased region" description="Acidic residues" evidence="8">
    <location>
        <begin position="1"/>
        <end position="10"/>
    </location>
</feature>
<evidence type="ECO:0000256" key="3">
    <source>
        <dbReference type="ARBA" id="ARBA00022737"/>
    </source>
</evidence>
<evidence type="ECO:0000313" key="11">
    <source>
        <dbReference type="Proteomes" id="UP000694404"/>
    </source>
</evidence>
<dbReference type="PANTHER" id="PTHR23226">
    <property type="entry name" value="ZINC FINGER AND SCAN DOMAIN-CONTAINING"/>
    <property type="match status" value="1"/>
</dbReference>